<feature type="domain" description="SMP-LTD" evidence="11">
    <location>
        <begin position="118"/>
        <end position="326"/>
    </location>
</feature>
<evidence type="ECO:0000256" key="4">
    <source>
        <dbReference type="ARBA" id="ARBA00022989"/>
    </source>
</evidence>
<evidence type="ECO:0000313" key="12">
    <source>
        <dbReference type="EMBL" id="KAK3302117.1"/>
    </source>
</evidence>
<comment type="subunit">
    <text evidence="8">Homodimer. Component of the ER-mitochondria encounter structure (ERMES) or MDM complex, composed of MMM1, MDM10, MDM12 and MDM34. A MMM1 homodimer associates with one molecule of MDM12 on each side in a pairwise head-to-tail manner, and the SMP-LTD domains of MMM1 and MDM12 generate a continuous hydrophobic tunnel for phospholipid trafficking.</text>
</comment>
<reference evidence="12" key="1">
    <citation type="journal article" date="2023" name="Mol. Phylogenet. Evol.">
        <title>Genome-scale phylogeny and comparative genomics of the fungal order Sordariales.</title>
        <authorList>
            <person name="Hensen N."/>
            <person name="Bonometti L."/>
            <person name="Westerberg I."/>
            <person name="Brannstrom I.O."/>
            <person name="Guillou S."/>
            <person name="Cros-Aarteil S."/>
            <person name="Calhoun S."/>
            <person name="Haridas S."/>
            <person name="Kuo A."/>
            <person name="Mondo S."/>
            <person name="Pangilinan J."/>
            <person name="Riley R."/>
            <person name="LaButti K."/>
            <person name="Andreopoulos B."/>
            <person name="Lipzen A."/>
            <person name="Chen C."/>
            <person name="Yan M."/>
            <person name="Daum C."/>
            <person name="Ng V."/>
            <person name="Clum A."/>
            <person name="Steindorff A."/>
            <person name="Ohm R.A."/>
            <person name="Martin F."/>
            <person name="Silar P."/>
            <person name="Natvig D.O."/>
            <person name="Lalanne C."/>
            <person name="Gautier V."/>
            <person name="Ament-Velasquez S.L."/>
            <person name="Kruys A."/>
            <person name="Hutchinson M.I."/>
            <person name="Powell A.J."/>
            <person name="Barry K."/>
            <person name="Miller A.N."/>
            <person name="Grigoriev I.V."/>
            <person name="Debuchy R."/>
            <person name="Gladieux P."/>
            <person name="Hiltunen Thoren M."/>
            <person name="Johannesson H."/>
        </authorList>
    </citation>
    <scope>NUCLEOTIDE SEQUENCE</scope>
    <source>
        <strain evidence="12">CBS 333.67</strain>
    </source>
</reference>
<organism evidence="12 13">
    <name type="scientific">Chaetomium strumarium</name>
    <dbReference type="NCBI Taxonomy" id="1170767"/>
    <lineage>
        <taxon>Eukaryota</taxon>
        <taxon>Fungi</taxon>
        <taxon>Dikarya</taxon>
        <taxon>Ascomycota</taxon>
        <taxon>Pezizomycotina</taxon>
        <taxon>Sordariomycetes</taxon>
        <taxon>Sordariomycetidae</taxon>
        <taxon>Sordariales</taxon>
        <taxon>Chaetomiaceae</taxon>
        <taxon>Chaetomium</taxon>
    </lineage>
</organism>
<dbReference type="GO" id="GO:0006869">
    <property type="term" value="P:lipid transport"/>
    <property type="evidence" value="ECO:0007669"/>
    <property type="project" value="UniProtKB-KW"/>
</dbReference>
<feature type="topological domain" description="Cytoplasmic" evidence="8">
    <location>
        <begin position="41"/>
        <end position="413"/>
    </location>
</feature>
<evidence type="ECO:0000259" key="11">
    <source>
        <dbReference type="PROSITE" id="PS51847"/>
    </source>
</evidence>
<dbReference type="PANTHER" id="PTHR13466">
    <property type="entry name" value="TEX2 PROTEIN-RELATED"/>
    <property type="match status" value="1"/>
</dbReference>
<keyword evidence="1" id="KW-0813">Transport</keyword>
<keyword evidence="3 8" id="KW-0256">Endoplasmic reticulum</keyword>
<comment type="similarity">
    <text evidence="8">Belongs to the MMM1 family.</text>
</comment>
<gene>
    <name evidence="8" type="primary">MMM1</name>
    <name evidence="12" type="ORF">B0T15DRAFT_404404</name>
</gene>
<feature type="region of interest" description="Disordered" evidence="9">
    <location>
        <begin position="384"/>
        <end position="413"/>
    </location>
</feature>
<keyword evidence="5" id="KW-0445">Lipid transport</keyword>
<dbReference type="HAMAP" id="MF_03103">
    <property type="entry name" value="Mmm1"/>
    <property type="match status" value="1"/>
</dbReference>
<proteinExistence type="inferred from homology"/>
<evidence type="ECO:0000256" key="8">
    <source>
        <dbReference type="HAMAP-Rule" id="MF_03103"/>
    </source>
</evidence>
<dbReference type="InterPro" id="IPR027537">
    <property type="entry name" value="Mmm1"/>
</dbReference>
<dbReference type="GO" id="GO:0005789">
    <property type="term" value="C:endoplasmic reticulum membrane"/>
    <property type="evidence" value="ECO:0007669"/>
    <property type="project" value="UniProtKB-SubCell"/>
</dbReference>
<evidence type="ECO:0000256" key="2">
    <source>
        <dbReference type="ARBA" id="ARBA00022692"/>
    </source>
</evidence>
<dbReference type="GO" id="GO:0045040">
    <property type="term" value="P:protein insertion into mitochondrial outer membrane"/>
    <property type="evidence" value="ECO:0007669"/>
    <property type="project" value="UniProtKB-UniRule"/>
</dbReference>
<comment type="function">
    <text evidence="8">Component of the ERMES/MDM complex, which serves as a molecular tether to connect the endoplasmic reticulum (ER) and mitochondria. Components of this complex are involved in the control of mitochondrial shape and protein biogenesis, and function in nonvesicular lipid trafficking between the ER and mitochondria. The MDM12-MMM1 subcomplex functions in the major beta-barrel assembly pathway that is responsible for biogenesis of all outer membrane beta-barrel proteins, and acts in a late step after the SAM complex. The MDM10-MDM12-MMM1 subcomplex further acts in the TOM40-specific pathway after the action of the MDM12-MMM1 complex. Essential for establishing and maintaining the structure of mitochondria and maintenance of mtDNA nucleoids.</text>
</comment>
<evidence type="ECO:0000256" key="5">
    <source>
        <dbReference type="ARBA" id="ARBA00023055"/>
    </source>
</evidence>
<dbReference type="InterPro" id="IPR031468">
    <property type="entry name" value="SMP_LBD"/>
</dbReference>
<evidence type="ECO:0000256" key="7">
    <source>
        <dbReference type="ARBA" id="ARBA00023136"/>
    </source>
</evidence>
<feature type="topological domain" description="Lumenal" evidence="8">
    <location>
        <begin position="1"/>
        <end position="19"/>
    </location>
</feature>
<reference evidence="12" key="2">
    <citation type="submission" date="2023-06" db="EMBL/GenBank/DDBJ databases">
        <authorList>
            <consortium name="Lawrence Berkeley National Laboratory"/>
            <person name="Mondo S.J."/>
            <person name="Hensen N."/>
            <person name="Bonometti L."/>
            <person name="Westerberg I."/>
            <person name="Brannstrom I.O."/>
            <person name="Guillou S."/>
            <person name="Cros-Aarteil S."/>
            <person name="Calhoun S."/>
            <person name="Haridas S."/>
            <person name="Kuo A."/>
            <person name="Pangilinan J."/>
            <person name="Riley R."/>
            <person name="Labutti K."/>
            <person name="Andreopoulos B."/>
            <person name="Lipzen A."/>
            <person name="Chen C."/>
            <person name="Yanf M."/>
            <person name="Daum C."/>
            <person name="Ng V."/>
            <person name="Clum A."/>
            <person name="Steindorff A."/>
            <person name="Ohm R."/>
            <person name="Martin F."/>
            <person name="Silar P."/>
            <person name="Natvig D."/>
            <person name="Lalanne C."/>
            <person name="Gautier V."/>
            <person name="Ament-Velasquez S.L."/>
            <person name="Kruys A."/>
            <person name="Hutchinson M.I."/>
            <person name="Powell A.J."/>
            <person name="Barry K."/>
            <person name="Miller A.N."/>
            <person name="Grigoriev I.V."/>
            <person name="Debuchy R."/>
            <person name="Gladieux P."/>
            <person name="Thoren M.H."/>
            <person name="Johannesson H."/>
        </authorList>
    </citation>
    <scope>NUCLEOTIDE SEQUENCE</scope>
    <source>
        <strain evidence="12">CBS 333.67</strain>
    </source>
</reference>
<evidence type="ECO:0000256" key="9">
    <source>
        <dbReference type="SAM" id="MobiDB-lite"/>
    </source>
</evidence>
<keyword evidence="7 8" id="KW-0472">Membrane</keyword>
<keyword evidence="6" id="KW-0446">Lipid-binding</keyword>
<dbReference type="PANTHER" id="PTHR13466:SF0">
    <property type="entry name" value="SMP-LTD DOMAIN-CONTAINING PROTEIN"/>
    <property type="match status" value="1"/>
</dbReference>
<comment type="caution">
    <text evidence="12">The sequence shown here is derived from an EMBL/GenBank/DDBJ whole genome shotgun (WGS) entry which is preliminary data.</text>
</comment>
<accession>A0AAJ0LY77</accession>
<dbReference type="Pfam" id="PF10296">
    <property type="entry name" value="MMM1"/>
    <property type="match status" value="1"/>
</dbReference>
<name>A0AAJ0LY77_9PEZI</name>
<evidence type="ECO:0000256" key="10">
    <source>
        <dbReference type="SAM" id="Phobius"/>
    </source>
</evidence>
<dbReference type="GO" id="GO:0008289">
    <property type="term" value="F:lipid binding"/>
    <property type="evidence" value="ECO:0007669"/>
    <property type="project" value="UniProtKB-KW"/>
</dbReference>
<dbReference type="EMBL" id="JAUDZG010000007">
    <property type="protein sequence ID" value="KAK3302117.1"/>
    <property type="molecule type" value="Genomic_DNA"/>
</dbReference>
<dbReference type="CDD" id="cd21671">
    <property type="entry name" value="SMP_Mmm1"/>
    <property type="match status" value="1"/>
</dbReference>
<evidence type="ECO:0000256" key="3">
    <source>
        <dbReference type="ARBA" id="ARBA00022824"/>
    </source>
</evidence>
<protein>
    <recommendedName>
        <fullName evidence="8">Maintenance of mitochondrial morphology protein 1</fullName>
    </recommendedName>
</protein>
<evidence type="ECO:0000256" key="6">
    <source>
        <dbReference type="ARBA" id="ARBA00023121"/>
    </source>
</evidence>
<dbReference type="Proteomes" id="UP001273166">
    <property type="component" value="Unassembled WGS sequence"/>
</dbReference>
<keyword evidence="13" id="KW-1185">Reference proteome</keyword>
<sequence length="413" mass="46135">MAQDVCPAKSEPTLSFTQGFILGQISIVLLIAAFIKFFIFGDSPSPDVTASLRATERRQRTLAHKRSLLSLRESDTHRQTGQQPALNKKISSILRPGPPTLTISSILDKTYYKVDSHQPESLDWFNVLVAQTIAQFRSDAQHDDAILTSLTKALNGTSRPDFVDEIRVTELSLGEDFPIFSNCRIIPVDEDGLSAKAGNKEGARLQARMDVDLSDMITLAVETKLLLNYPKRLSAVLPVALAVSVVRFSGTLSISFIPSNPSENTPTKMTFTFLDDYRLDFSIRSLLGSRSRLQDVPKIAQLVESRLHRWFDERCVEPRFQEIALPSMWPRKKNTRGGDEAIADVERSLGKTKGMDIAKDMREEARKEVEAEADARADRVHESLRFRRRPRAEDAFSASGSMPGSMPDLDIPT</sequence>
<dbReference type="AlphaFoldDB" id="A0AAJ0LY77"/>
<comment type="subcellular location">
    <subcellularLocation>
        <location evidence="8">Endoplasmic reticulum membrane</location>
        <topology evidence="8">Single-pass type I membrane protein</topology>
    </subcellularLocation>
    <text evidence="8">The ERMES/MDM complex localizes to a few discrete foci (around 10 per single cell), that represent mitochondria-endoplasmic reticulum junctions. These foci are often found next to mtDNA nucleoids.</text>
</comment>
<dbReference type="InterPro" id="IPR019411">
    <property type="entry name" value="MMM1_dom"/>
</dbReference>
<feature type="transmembrane region" description="Helical" evidence="10">
    <location>
        <begin position="20"/>
        <end position="39"/>
    </location>
</feature>
<keyword evidence="4 8" id="KW-1133">Transmembrane helix</keyword>
<keyword evidence="2 8" id="KW-0812">Transmembrane</keyword>
<evidence type="ECO:0000256" key="1">
    <source>
        <dbReference type="ARBA" id="ARBA00022448"/>
    </source>
</evidence>
<dbReference type="GO" id="GO:0032865">
    <property type="term" value="C:ERMES complex"/>
    <property type="evidence" value="ECO:0007669"/>
    <property type="project" value="UniProtKB-UniRule"/>
</dbReference>
<dbReference type="PROSITE" id="PS51847">
    <property type="entry name" value="SMP"/>
    <property type="match status" value="1"/>
</dbReference>
<evidence type="ECO:0000313" key="13">
    <source>
        <dbReference type="Proteomes" id="UP001273166"/>
    </source>
</evidence>